<evidence type="ECO:0000256" key="3">
    <source>
        <dbReference type="ARBA" id="ARBA00007069"/>
    </source>
</evidence>
<evidence type="ECO:0000256" key="4">
    <source>
        <dbReference type="ARBA" id="ARBA00022448"/>
    </source>
</evidence>
<dbReference type="NCBIfam" id="TIGR02141">
    <property type="entry name" value="modB_ABC"/>
    <property type="match status" value="1"/>
</dbReference>
<feature type="transmembrane region" description="Helical" evidence="10">
    <location>
        <begin position="12"/>
        <end position="38"/>
    </location>
</feature>
<sequence>MTLTTADMDAIWLTIKLASIVTLILLMIATPLALWLAFTRSHLRVWVSSFVALPLVLPPTVLGFYLLIGMGPEGPLGQLTQTLGIGLLPFTFAGLVIASLFYSLPFVVQPIQQAFEQVGQRPLEVAAIMGASPMKRFISVLLPLSMRGFLSAAILGFAHTVGEFGVILMIGGNIPSETRVLSIHIYDQVEMLNYAQAHSLSALLLLFSFFVLLIVYSMQPVRLTGGARA</sequence>
<reference evidence="14" key="1">
    <citation type="journal article" date="2019" name="Int. J. Syst. Evol. Microbiol.">
        <title>The Global Catalogue of Microorganisms (GCM) 10K type strain sequencing project: providing services to taxonomists for standard genome sequencing and annotation.</title>
        <authorList>
            <consortium name="The Broad Institute Genomics Platform"/>
            <consortium name="The Broad Institute Genome Sequencing Center for Infectious Disease"/>
            <person name="Wu L."/>
            <person name="Ma J."/>
        </authorList>
    </citation>
    <scope>NUCLEOTIDE SEQUENCE [LARGE SCALE GENOMIC DNA]</scope>
    <source>
        <strain evidence="14">CGMCC 1.16031</strain>
    </source>
</reference>
<evidence type="ECO:0000256" key="11">
    <source>
        <dbReference type="RuleBase" id="RU365097"/>
    </source>
</evidence>
<evidence type="ECO:0000256" key="9">
    <source>
        <dbReference type="ARBA" id="ARBA00023136"/>
    </source>
</evidence>
<keyword evidence="9 10" id="KW-0472">Membrane</keyword>
<evidence type="ECO:0000256" key="8">
    <source>
        <dbReference type="ARBA" id="ARBA00022989"/>
    </source>
</evidence>
<evidence type="ECO:0000313" key="13">
    <source>
        <dbReference type="EMBL" id="MFC6438670.1"/>
    </source>
</evidence>
<evidence type="ECO:0000256" key="10">
    <source>
        <dbReference type="RuleBase" id="RU363032"/>
    </source>
</evidence>
<evidence type="ECO:0000256" key="7">
    <source>
        <dbReference type="ARBA" id="ARBA00022692"/>
    </source>
</evidence>
<dbReference type="RefSeq" id="WP_131259444.1">
    <property type="nucleotide sequence ID" value="NZ_JBHSUS010000001.1"/>
</dbReference>
<dbReference type="EMBL" id="JBHSUS010000001">
    <property type="protein sequence ID" value="MFC6438670.1"/>
    <property type="molecule type" value="Genomic_DNA"/>
</dbReference>
<dbReference type="PANTHER" id="PTHR30183">
    <property type="entry name" value="MOLYBDENUM TRANSPORT SYSTEM PERMEASE PROTEIN MODB"/>
    <property type="match status" value="1"/>
</dbReference>
<keyword evidence="11" id="KW-0997">Cell inner membrane</keyword>
<gene>
    <name evidence="13" type="primary">modB</name>
    <name evidence="13" type="ORF">ACFP85_00650</name>
</gene>
<comment type="subcellular location">
    <subcellularLocation>
        <location evidence="11">Cell inner membrane</location>
        <topology evidence="11">Multi-pass membrane protein</topology>
    </subcellularLocation>
    <subcellularLocation>
        <location evidence="2 10">Cell membrane</location>
        <topology evidence="2 10">Multi-pass membrane protein</topology>
    </subcellularLocation>
</comment>
<dbReference type="CDD" id="cd06261">
    <property type="entry name" value="TM_PBP2"/>
    <property type="match status" value="1"/>
</dbReference>
<dbReference type="Pfam" id="PF00528">
    <property type="entry name" value="BPD_transp_1"/>
    <property type="match status" value="1"/>
</dbReference>
<keyword evidence="6 11" id="KW-0500">Molybdenum</keyword>
<feature type="transmembrane region" description="Helical" evidence="10">
    <location>
        <begin position="88"/>
        <end position="108"/>
    </location>
</feature>
<dbReference type="InterPro" id="IPR000515">
    <property type="entry name" value="MetI-like"/>
</dbReference>
<dbReference type="InterPro" id="IPR011867">
    <property type="entry name" value="ModB_ABC"/>
</dbReference>
<dbReference type="PROSITE" id="PS50928">
    <property type="entry name" value="ABC_TM1"/>
    <property type="match status" value="1"/>
</dbReference>
<comment type="similarity">
    <text evidence="3 11">Belongs to the binding-protein-dependent transport system permease family. CysTW subfamily.</text>
</comment>
<proteinExistence type="inferred from homology"/>
<evidence type="ECO:0000259" key="12">
    <source>
        <dbReference type="PROSITE" id="PS50928"/>
    </source>
</evidence>
<dbReference type="Proteomes" id="UP001596364">
    <property type="component" value="Unassembled WGS sequence"/>
</dbReference>
<organism evidence="13 14">
    <name type="scientific">Pseudobowmanella zhangzhouensis</name>
    <dbReference type="NCBI Taxonomy" id="1537679"/>
    <lineage>
        <taxon>Bacteria</taxon>
        <taxon>Pseudomonadati</taxon>
        <taxon>Pseudomonadota</taxon>
        <taxon>Gammaproteobacteria</taxon>
        <taxon>Alteromonadales</taxon>
        <taxon>Alteromonadaceae</taxon>
    </lineage>
</organism>
<dbReference type="SUPFAM" id="SSF161098">
    <property type="entry name" value="MetI-like"/>
    <property type="match status" value="1"/>
</dbReference>
<keyword evidence="4 10" id="KW-0813">Transport</keyword>
<keyword evidence="14" id="KW-1185">Reference proteome</keyword>
<comment type="caution">
    <text evidence="11">Lacks conserved residue(s) required for the propagation of feature annotation.</text>
</comment>
<comment type="caution">
    <text evidence="13">The sequence shown here is derived from an EMBL/GenBank/DDBJ whole genome shotgun (WGS) entry which is preliminary data.</text>
</comment>
<protein>
    <recommendedName>
        <fullName evidence="11">Molybdenum transport system permease</fullName>
    </recommendedName>
</protein>
<evidence type="ECO:0000256" key="2">
    <source>
        <dbReference type="ARBA" id="ARBA00004651"/>
    </source>
</evidence>
<dbReference type="PANTHER" id="PTHR30183:SF8">
    <property type="entry name" value="MOLYBDENUM TRANSPORT SYSTEM PERMEASE"/>
    <property type="match status" value="1"/>
</dbReference>
<feature type="transmembrane region" description="Helical" evidence="10">
    <location>
        <begin position="45"/>
        <end position="68"/>
    </location>
</feature>
<evidence type="ECO:0000256" key="6">
    <source>
        <dbReference type="ARBA" id="ARBA00022505"/>
    </source>
</evidence>
<feature type="transmembrane region" description="Helical" evidence="10">
    <location>
        <begin position="194"/>
        <end position="216"/>
    </location>
</feature>
<keyword evidence="7 10" id="KW-0812">Transmembrane</keyword>
<dbReference type="Gene3D" id="1.10.3720.10">
    <property type="entry name" value="MetI-like"/>
    <property type="match status" value="1"/>
</dbReference>
<evidence type="ECO:0000256" key="1">
    <source>
        <dbReference type="ARBA" id="ARBA00002949"/>
    </source>
</evidence>
<evidence type="ECO:0000256" key="5">
    <source>
        <dbReference type="ARBA" id="ARBA00022475"/>
    </source>
</evidence>
<accession>A0ABW1XHM2</accession>
<comment type="function">
    <text evidence="1 11">Part of the binding-protein-dependent transport system for molybdenum; probably responsible for the translocation of the substrate across the membrane.</text>
</comment>
<evidence type="ECO:0000313" key="14">
    <source>
        <dbReference type="Proteomes" id="UP001596364"/>
    </source>
</evidence>
<name>A0ABW1XHM2_9ALTE</name>
<feature type="domain" description="ABC transmembrane type-1" evidence="12">
    <location>
        <begin position="11"/>
        <end position="215"/>
    </location>
</feature>
<keyword evidence="5" id="KW-1003">Cell membrane</keyword>
<keyword evidence="8 10" id="KW-1133">Transmembrane helix</keyword>
<dbReference type="InterPro" id="IPR035906">
    <property type="entry name" value="MetI-like_sf"/>
</dbReference>